<reference evidence="2" key="2">
    <citation type="submission" date="2023-01" db="EMBL/GenBank/DDBJ databases">
        <title>Draft genome sequence of Devosia yakushimensis strain NBRC 103855.</title>
        <authorList>
            <person name="Sun Q."/>
            <person name="Mori K."/>
        </authorList>
    </citation>
    <scope>NUCLEOTIDE SEQUENCE</scope>
    <source>
        <strain evidence="2">NBRC 103855</strain>
    </source>
</reference>
<comment type="caution">
    <text evidence="2">The sequence shown here is derived from an EMBL/GenBank/DDBJ whole genome shotgun (WGS) entry which is preliminary data.</text>
</comment>
<evidence type="ECO:0000313" key="2">
    <source>
        <dbReference type="EMBL" id="GLQ11393.1"/>
    </source>
</evidence>
<feature type="chain" id="PRO_5046417505" evidence="1">
    <location>
        <begin position="26"/>
        <end position="225"/>
    </location>
</feature>
<keyword evidence="1" id="KW-0732">Signal</keyword>
<reference evidence="2" key="1">
    <citation type="journal article" date="2014" name="Int. J. Syst. Evol. Microbiol.">
        <title>Complete genome of a new Firmicutes species belonging to the dominant human colonic microbiota ('Ruminococcus bicirculans') reveals two chromosomes and a selective capacity to utilize plant glucans.</title>
        <authorList>
            <consortium name="NISC Comparative Sequencing Program"/>
            <person name="Wegmann U."/>
            <person name="Louis P."/>
            <person name="Goesmann A."/>
            <person name="Henrissat B."/>
            <person name="Duncan S.H."/>
            <person name="Flint H.J."/>
        </authorList>
    </citation>
    <scope>NUCLEOTIDE SEQUENCE</scope>
    <source>
        <strain evidence="2">NBRC 103855</strain>
    </source>
</reference>
<sequence length="225" mass="24065">MSIGKPFMLAAGLTGALLLAFPAMAQEAAPEPVLSAADSKLLLDVPGQRLAMPLPDWINPGDVSSGDVRPLVEFSYSVENGQIKLDIRPKGQTRTDWQTAFGAHLQEQTSGTLVGFRRSVMAGYGQTCQPDTMAFFQFGQDSGDELAPLGFACGAFFDGLEGFAGQGEVAVMSFRKSAKGVAVFYQAWRGPAFDPSQPASWPVATKLVEERSRQLQAEVSLTLAD</sequence>
<protein>
    <submittedName>
        <fullName evidence="2">Uncharacterized protein</fullName>
    </submittedName>
</protein>
<dbReference type="EMBL" id="BSNG01000001">
    <property type="protein sequence ID" value="GLQ11393.1"/>
    <property type="molecule type" value="Genomic_DNA"/>
</dbReference>
<feature type="signal peptide" evidence="1">
    <location>
        <begin position="1"/>
        <end position="25"/>
    </location>
</feature>
<name>A0ABQ5UH56_9HYPH</name>
<dbReference type="RefSeq" id="WP_284392682.1">
    <property type="nucleotide sequence ID" value="NZ_BSNG01000001.1"/>
</dbReference>
<dbReference type="Proteomes" id="UP001161406">
    <property type="component" value="Unassembled WGS sequence"/>
</dbReference>
<evidence type="ECO:0000256" key="1">
    <source>
        <dbReference type="SAM" id="SignalP"/>
    </source>
</evidence>
<organism evidence="2 3">
    <name type="scientific">Devosia yakushimensis</name>
    <dbReference type="NCBI Taxonomy" id="470028"/>
    <lineage>
        <taxon>Bacteria</taxon>
        <taxon>Pseudomonadati</taxon>
        <taxon>Pseudomonadota</taxon>
        <taxon>Alphaproteobacteria</taxon>
        <taxon>Hyphomicrobiales</taxon>
        <taxon>Devosiaceae</taxon>
        <taxon>Devosia</taxon>
    </lineage>
</organism>
<gene>
    <name evidence="2" type="ORF">GCM10007913_33250</name>
</gene>
<accession>A0ABQ5UH56</accession>
<keyword evidence="3" id="KW-1185">Reference proteome</keyword>
<evidence type="ECO:0000313" key="3">
    <source>
        <dbReference type="Proteomes" id="UP001161406"/>
    </source>
</evidence>
<proteinExistence type="predicted"/>